<evidence type="ECO:0000256" key="11">
    <source>
        <dbReference type="ARBA" id="ARBA00044947"/>
    </source>
</evidence>
<dbReference type="InterPro" id="IPR044292">
    <property type="entry name" value="NPR"/>
</dbReference>
<dbReference type="InterPro" id="IPR011333">
    <property type="entry name" value="SKP1/BTB/POZ_sf"/>
</dbReference>
<evidence type="ECO:0000259" key="15">
    <source>
        <dbReference type="PROSITE" id="PS50097"/>
    </source>
</evidence>
<gene>
    <name evidence="17" type="ORF">E2562_028478</name>
</gene>
<dbReference type="SMART" id="SM00225">
    <property type="entry name" value="BTB"/>
    <property type="match status" value="1"/>
</dbReference>
<comment type="caution">
    <text evidence="13">Lacks conserved residue(s) required for the propagation of feature annotation.</text>
</comment>
<dbReference type="InterPro" id="IPR002110">
    <property type="entry name" value="Ankyrin_rpt"/>
</dbReference>
<feature type="domain" description="C2HC NPR-type" evidence="16">
    <location>
        <begin position="189"/>
        <end position="203"/>
    </location>
</feature>
<name>A0A6G1E3D7_9ORYZ</name>
<sequence length="630" mass="68400">MPACSAVVVTMEPSSSITIASSSSYLSNGTSPCSVALAPPGAGAVAAQTAPLPAGEGCGGGGGGGSSSVEVVSLNRLSANLERLLLDSDLDCSDADVDVADGGPAVPVHRCILAARSAFFYDLFASRGRGGRGDGAAAAANGGAGGERTGRPRYKMEELVPGGRVGRDAFLSLLGYLYTGKLRPAPLDVVSCADPVCPHDSCPPAIRFVVELMYAAWTFKIPELISLFQRRLLNFVDKTLVEDVLPILQVAFHSELTPVLEKCVRRIARSDLDNITLDKELPPEVAVQIKEIRQKSQPNEGDTVISDPVHEKRVRRIHRALDSDDVELVKLLLNESEITLDDANALHYAAAYCDSKVVSELLDLGLANLNLKNSRGYTALHLAAMRREPAIIICLLNKGAAVSQLTADGQSAISICRRLTRLKDYNTKTEQGQESNKDRLCIEMLEREMIRNPMPVEDSVTSPLLADDLHMKLLYLENRVAFARFFFPAEAKVAMQIAQADTTPEFGGIPAASTSGKLKEVDLNETPVTQNKRLRSRVDALMKTVELGRRYFPNCSQVLDKFLEDDLPDSPDALYLQNGTSDEQNVKRMRFCEFKEDVRKAFSKDRADNSLFSILSSSLSSSLPLKVSKK</sequence>
<dbReference type="FunFam" id="3.30.710.10:FF:000110">
    <property type="entry name" value="Regulatory protein NPR3"/>
    <property type="match status" value="1"/>
</dbReference>
<evidence type="ECO:0000256" key="2">
    <source>
        <dbReference type="ARBA" id="ARBA00004906"/>
    </source>
</evidence>
<evidence type="ECO:0000256" key="3">
    <source>
        <dbReference type="ARBA" id="ARBA00022723"/>
    </source>
</evidence>
<dbReference type="PANTHER" id="PTHR46475">
    <property type="entry name" value="REGULATORY PROTEIN NPR3"/>
    <property type="match status" value="1"/>
</dbReference>
<dbReference type="SMART" id="SM00248">
    <property type="entry name" value="ANK"/>
    <property type="match status" value="3"/>
</dbReference>
<dbReference type="Pfam" id="PF13637">
    <property type="entry name" value="Ank_4"/>
    <property type="match status" value="1"/>
</dbReference>
<evidence type="ECO:0000256" key="13">
    <source>
        <dbReference type="PROSITE-ProRule" id="PRU01391"/>
    </source>
</evidence>
<dbReference type="InterPro" id="IPR024228">
    <property type="entry name" value="NPR_central_dom"/>
</dbReference>
<dbReference type="PROSITE" id="PS52046">
    <property type="entry name" value="ZF_C2HC_NPR"/>
    <property type="match status" value="1"/>
</dbReference>
<dbReference type="InterPro" id="IPR000210">
    <property type="entry name" value="BTB/POZ_dom"/>
</dbReference>
<evidence type="ECO:0000256" key="6">
    <source>
        <dbReference type="ARBA" id="ARBA00022786"/>
    </source>
</evidence>
<evidence type="ECO:0000256" key="14">
    <source>
        <dbReference type="SAM" id="MobiDB-lite"/>
    </source>
</evidence>
<dbReference type="SUPFAM" id="SSF48403">
    <property type="entry name" value="Ankyrin repeat"/>
    <property type="match status" value="1"/>
</dbReference>
<comment type="pathway">
    <text evidence="2">Protein modification; protein ubiquitination.</text>
</comment>
<dbReference type="GO" id="GO:2000031">
    <property type="term" value="P:regulation of salicylic acid mediated signaling pathway"/>
    <property type="evidence" value="ECO:0007669"/>
    <property type="project" value="InterPro"/>
</dbReference>
<dbReference type="GO" id="GO:0050832">
    <property type="term" value="P:defense response to fungus"/>
    <property type="evidence" value="ECO:0007669"/>
    <property type="project" value="TreeGrafter"/>
</dbReference>
<evidence type="ECO:0000256" key="4">
    <source>
        <dbReference type="ARBA" id="ARBA00022737"/>
    </source>
</evidence>
<dbReference type="Pfam" id="PF11900">
    <property type="entry name" value="DUF3420"/>
    <property type="match status" value="1"/>
</dbReference>
<dbReference type="GO" id="GO:0008270">
    <property type="term" value="F:zinc ion binding"/>
    <property type="evidence" value="ECO:0007669"/>
    <property type="project" value="UniProtKB-KW"/>
</dbReference>
<dbReference type="GO" id="GO:0005634">
    <property type="term" value="C:nucleus"/>
    <property type="evidence" value="ECO:0007669"/>
    <property type="project" value="UniProtKB-SubCell"/>
</dbReference>
<dbReference type="CDD" id="cd18310">
    <property type="entry name" value="BTB_POZ_NPR_plant"/>
    <property type="match status" value="1"/>
</dbReference>
<dbReference type="FunFam" id="1.25.40.20:FF:000123">
    <property type="entry name" value="regulatory protein NPR3-like"/>
    <property type="match status" value="1"/>
</dbReference>
<keyword evidence="9 12" id="KW-0040">ANK repeat</keyword>
<accession>A0A6G1E3D7</accession>
<evidence type="ECO:0000313" key="18">
    <source>
        <dbReference type="Proteomes" id="UP000479710"/>
    </source>
</evidence>
<feature type="domain" description="BTB" evidence="15">
    <location>
        <begin position="93"/>
        <end position="186"/>
    </location>
</feature>
<dbReference type="InterPro" id="IPR057250">
    <property type="entry name" value="Znf_C2HC_NPR-type"/>
</dbReference>
<dbReference type="Proteomes" id="UP000479710">
    <property type="component" value="Unassembled WGS sequence"/>
</dbReference>
<evidence type="ECO:0000256" key="7">
    <source>
        <dbReference type="ARBA" id="ARBA00022821"/>
    </source>
</evidence>
<keyword evidence="8" id="KW-0862">Zinc</keyword>
<proteinExistence type="inferred from homology"/>
<reference evidence="17 18" key="1">
    <citation type="submission" date="2019-11" db="EMBL/GenBank/DDBJ databases">
        <title>Whole genome sequence of Oryza granulata.</title>
        <authorList>
            <person name="Li W."/>
        </authorList>
    </citation>
    <scope>NUCLEOTIDE SEQUENCE [LARGE SCALE GENOMIC DNA]</scope>
    <source>
        <strain evidence="18">cv. Menghai</strain>
        <tissue evidence="17">Leaf</tissue>
    </source>
</reference>
<evidence type="ECO:0000256" key="12">
    <source>
        <dbReference type="PROSITE-ProRule" id="PRU00023"/>
    </source>
</evidence>
<evidence type="ECO:0000256" key="1">
    <source>
        <dbReference type="ARBA" id="ARBA00004123"/>
    </source>
</evidence>
<dbReference type="Gene3D" id="1.25.40.20">
    <property type="entry name" value="Ankyrin repeat-containing domain"/>
    <property type="match status" value="1"/>
</dbReference>
<organism evidence="17 18">
    <name type="scientific">Oryza meyeriana var. granulata</name>
    <dbReference type="NCBI Taxonomy" id="110450"/>
    <lineage>
        <taxon>Eukaryota</taxon>
        <taxon>Viridiplantae</taxon>
        <taxon>Streptophyta</taxon>
        <taxon>Embryophyta</taxon>
        <taxon>Tracheophyta</taxon>
        <taxon>Spermatophyta</taxon>
        <taxon>Magnoliopsida</taxon>
        <taxon>Liliopsida</taxon>
        <taxon>Poales</taxon>
        <taxon>Poaceae</taxon>
        <taxon>BOP clade</taxon>
        <taxon>Oryzoideae</taxon>
        <taxon>Oryzeae</taxon>
        <taxon>Oryzinae</taxon>
        <taxon>Oryza</taxon>
        <taxon>Oryza meyeriana</taxon>
    </lineage>
</organism>
<dbReference type="PROSITE" id="PS50088">
    <property type="entry name" value="ANK_REPEAT"/>
    <property type="match status" value="1"/>
</dbReference>
<feature type="region of interest" description="Disordered" evidence="14">
    <location>
        <begin position="130"/>
        <end position="150"/>
    </location>
</feature>
<dbReference type="InterPro" id="IPR036770">
    <property type="entry name" value="Ankyrin_rpt-contain_sf"/>
</dbReference>
<evidence type="ECO:0000256" key="8">
    <source>
        <dbReference type="ARBA" id="ARBA00022833"/>
    </source>
</evidence>
<comment type="caution">
    <text evidence="17">The sequence shown here is derived from an EMBL/GenBank/DDBJ whole genome shotgun (WGS) entry which is preliminary data.</text>
</comment>
<dbReference type="PANTHER" id="PTHR46475:SF2">
    <property type="entry name" value="REGULATORY PROTEIN NPR3"/>
    <property type="match status" value="1"/>
</dbReference>
<evidence type="ECO:0000313" key="17">
    <source>
        <dbReference type="EMBL" id="KAF0919191.1"/>
    </source>
</evidence>
<dbReference type="SUPFAM" id="SSF54695">
    <property type="entry name" value="POZ domain"/>
    <property type="match status" value="1"/>
</dbReference>
<keyword evidence="3" id="KW-0479">Metal-binding</keyword>
<dbReference type="Pfam" id="PF12313">
    <property type="entry name" value="NPR1_like_C"/>
    <property type="match status" value="1"/>
</dbReference>
<dbReference type="GO" id="GO:2000022">
    <property type="term" value="P:regulation of jasmonic acid mediated signaling pathway"/>
    <property type="evidence" value="ECO:0007669"/>
    <property type="project" value="InterPro"/>
</dbReference>
<protein>
    <submittedName>
        <fullName evidence="17">Uncharacterized protein</fullName>
    </submittedName>
</protein>
<keyword evidence="18" id="KW-1185">Reference proteome</keyword>
<feature type="repeat" description="ANK" evidence="12">
    <location>
        <begin position="375"/>
        <end position="407"/>
    </location>
</feature>
<dbReference type="GO" id="GO:0009862">
    <property type="term" value="P:systemic acquired resistance, salicylic acid mediated signaling pathway"/>
    <property type="evidence" value="ECO:0007669"/>
    <property type="project" value="InterPro"/>
</dbReference>
<comment type="similarity">
    <text evidence="11">Belongs to the plant 'ANKYRIN-BTB/POZ' family. 'NPR1-like' subfamily.</text>
</comment>
<evidence type="ECO:0000256" key="5">
    <source>
        <dbReference type="ARBA" id="ARBA00022771"/>
    </source>
</evidence>
<keyword evidence="10" id="KW-0539">Nucleus</keyword>
<keyword evidence="6" id="KW-0833">Ubl conjugation pathway</keyword>
<dbReference type="InterPro" id="IPR021094">
    <property type="entry name" value="NPR1/NIM1-like_C"/>
</dbReference>
<dbReference type="AlphaFoldDB" id="A0A6G1E3D7"/>
<evidence type="ECO:0000256" key="10">
    <source>
        <dbReference type="ARBA" id="ARBA00023242"/>
    </source>
</evidence>
<keyword evidence="4" id="KW-0677">Repeat</keyword>
<keyword evidence="5 13" id="KW-0863">Zinc-finger</keyword>
<dbReference type="EMBL" id="SPHZ02000005">
    <property type="protein sequence ID" value="KAF0919191.1"/>
    <property type="molecule type" value="Genomic_DNA"/>
</dbReference>
<evidence type="ECO:0000259" key="16">
    <source>
        <dbReference type="PROSITE" id="PS52046"/>
    </source>
</evidence>
<keyword evidence="7" id="KW-0611">Plant defense</keyword>
<evidence type="ECO:0000256" key="9">
    <source>
        <dbReference type="ARBA" id="ARBA00023043"/>
    </source>
</evidence>
<dbReference type="PROSITE" id="PS50097">
    <property type="entry name" value="BTB"/>
    <property type="match status" value="1"/>
</dbReference>
<comment type="subcellular location">
    <subcellularLocation>
        <location evidence="1">Nucleus</location>
    </subcellularLocation>
</comment>
<dbReference type="Gene3D" id="3.30.710.10">
    <property type="entry name" value="Potassium Channel Kv1.1, Chain A"/>
    <property type="match status" value="1"/>
</dbReference>
<dbReference type="OrthoDB" id="71307at2759"/>
<dbReference type="PROSITE" id="PS50297">
    <property type="entry name" value="ANK_REP_REGION"/>
    <property type="match status" value="1"/>
</dbReference>
<dbReference type="GO" id="GO:0042742">
    <property type="term" value="P:defense response to bacterium"/>
    <property type="evidence" value="ECO:0007669"/>
    <property type="project" value="TreeGrafter"/>
</dbReference>